<evidence type="ECO:0000256" key="2">
    <source>
        <dbReference type="ARBA" id="ARBA00012353"/>
    </source>
</evidence>
<dbReference type="SUPFAM" id="SSF56014">
    <property type="entry name" value="Nitrite and sulphite reductase 4Fe-4S domain-like"/>
    <property type="match status" value="2"/>
</dbReference>
<dbReference type="InterPro" id="IPR006066">
    <property type="entry name" value="NO2/SO3_Rdtase_FeS/sirohaem_BS"/>
</dbReference>
<feature type="domain" description="OmpR/PhoB-type" evidence="14">
    <location>
        <begin position="133"/>
        <end position="230"/>
    </location>
</feature>
<name>A0A7Y9E1J6_9PSEU</name>
<dbReference type="Proteomes" id="UP000535890">
    <property type="component" value="Unassembled WGS sequence"/>
</dbReference>
<organism evidence="15 16">
    <name type="scientific">Actinomycetospora corticicola</name>
    <dbReference type="NCBI Taxonomy" id="663602"/>
    <lineage>
        <taxon>Bacteria</taxon>
        <taxon>Bacillati</taxon>
        <taxon>Actinomycetota</taxon>
        <taxon>Actinomycetes</taxon>
        <taxon>Pseudonocardiales</taxon>
        <taxon>Pseudonocardiaceae</taxon>
        <taxon>Actinomycetospora</taxon>
    </lineage>
</organism>
<dbReference type="GO" id="GO:0050311">
    <property type="term" value="F:sulfite reductase (ferredoxin) activity"/>
    <property type="evidence" value="ECO:0007669"/>
    <property type="project" value="UniProtKB-EC"/>
</dbReference>
<evidence type="ECO:0000256" key="3">
    <source>
        <dbReference type="ARBA" id="ARBA00022485"/>
    </source>
</evidence>
<dbReference type="PRINTS" id="PR00397">
    <property type="entry name" value="SIROHAEM"/>
</dbReference>
<feature type="region of interest" description="Disordered" evidence="13">
    <location>
        <begin position="794"/>
        <end position="817"/>
    </location>
</feature>
<dbReference type="Gene3D" id="1.10.10.10">
    <property type="entry name" value="Winged helix-like DNA-binding domain superfamily/Winged helix DNA-binding domain"/>
    <property type="match status" value="1"/>
</dbReference>
<evidence type="ECO:0000256" key="7">
    <source>
        <dbReference type="ARBA" id="ARBA00023002"/>
    </source>
</evidence>
<dbReference type="InterPro" id="IPR006067">
    <property type="entry name" value="NO2/SO3_Rdtase_4Fe4S_dom"/>
</dbReference>
<dbReference type="PANTHER" id="PTHR32439:SF9">
    <property type="entry name" value="BLR3264 PROTEIN"/>
    <property type="match status" value="1"/>
</dbReference>
<accession>A0A7Y9E1J6</accession>
<feature type="region of interest" description="Disordered" evidence="13">
    <location>
        <begin position="247"/>
        <end position="272"/>
    </location>
</feature>
<evidence type="ECO:0000256" key="5">
    <source>
        <dbReference type="ARBA" id="ARBA00022723"/>
    </source>
</evidence>
<evidence type="ECO:0000256" key="13">
    <source>
        <dbReference type="SAM" id="MobiDB-lite"/>
    </source>
</evidence>
<comment type="caution">
    <text evidence="15">The sequence shown here is derived from an EMBL/GenBank/DDBJ whole genome shotgun (WGS) entry which is preliminary data.</text>
</comment>
<dbReference type="GO" id="GO:0006355">
    <property type="term" value="P:regulation of DNA-templated transcription"/>
    <property type="evidence" value="ECO:0007669"/>
    <property type="project" value="InterPro"/>
</dbReference>
<dbReference type="Gene3D" id="3.40.50.2300">
    <property type="match status" value="1"/>
</dbReference>
<dbReference type="InterPro" id="IPR045854">
    <property type="entry name" value="NO2/SO3_Rdtase_4Fe4S_sf"/>
</dbReference>
<dbReference type="Pfam" id="PF03460">
    <property type="entry name" value="NIR_SIR_ferr"/>
    <property type="match status" value="2"/>
</dbReference>
<dbReference type="RefSeq" id="WP_179796763.1">
    <property type="nucleotide sequence ID" value="NZ_BAABHP010000009.1"/>
</dbReference>
<reference evidence="15 16" key="1">
    <citation type="submission" date="2020-07" db="EMBL/GenBank/DDBJ databases">
        <title>Sequencing the genomes of 1000 actinobacteria strains.</title>
        <authorList>
            <person name="Klenk H.-P."/>
        </authorList>
    </citation>
    <scope>NUCLEOTIDE SEQUENCE [LARGE SCALE GENOMIC DNA]</scope>
    <source>
        <strain evidence="15 16">DSM 45772</strain>
    </source>
</reference>
<dbReference type="EMBL" id="JACCBN010000001">
    <property type="protein sequence ID" value="NYD39449.1"/>
    <property type="molecule type" value="Genomic_DNA"/>
</dbReference>
<dbReference type="GO" id="GO:0046872">
    <property type="term" value="F:metal ion binding"/>
    <property type="evidence" value="ECO:0007669"/>
    <property type="project" value="UniProtKB-KW"/>
</dbReference>
<dbReference type="InterPro" id="IPR016032">
    <property type="entry name" value="Sig_transdc_resp-reg_C-effctor"/>
</dbReference>
<dbReference type="Gene3D" id="3.90.480.10">
    <property type="entry name" value="Sulfite Reductase Hemoprotein,Domain 2"/>
    <property type="match status" value="1"/>
</dbReference>
<keyword evidence="10 12" id="KW-0238">DNA-binding</keyword>
<keyword evidence="3" id="KW-0004">4Fe-4S</keyword>
<dbReference type="InterPro" id="IPR049170">
    <property type="entry name" value="GlnR_N"/>
</dbReference>
<evidence type="ECO:0000313" key="15">
    <source>
        <dbReference type="EMBL" id="NYD39449.1"/>
    </source>
</evidence>
<keyword evidence="7" id="KW-0560">Oxidoreductase</keyword>
<dbReference type="PROSITE" id="PS00365">
    <property type="entry name" value="NIR_SIR"/>
    <property type="match status" value="1"/>
</dbReference>
<comment type="function">
    <text evidence="1">Catalyzes the reduction of sulfite to sulfide, a step in the biosynthesis of sulfur-containing amino acids and cofactors.</text>
</comment>
<dbReference type="InterPro" id="IPR001867">
    <property type="entry name" value="OmpR/PhoB-type_DNA-bd"/>
</dbReference>
<evidence type="ECO:0000256" key="10">
    <source>
        <dbReference type="ARBA" id="ARBA00023125"/>
    </source>
</evidence>
<dbReference type="CDD" id="cd00383">
    <property type="entry name" value="trans_reg_C"/>
    <property type="match status" value="1"/>
</dbReference>
<dbReference type="InterPro" id="IPR036388">
    <property type="entry name" value="WH-like_DNA-bd_sf"/>
</dbReference>
<protein>
    <recommendedName>
        <fullName evidence="2">assimilatory sulfite reductase (ferredoxin)</fullName>
        <ecNumber evidence="2">1.8.7.1</ecNumber>
    </recommendedName>
</protein>
<evidence type="ECO:0000256" key="4">
    <source>
        <dbReference type="ARBA" id="ARBA00022617"/>
    </source>
</evidence>
<dbReference type="InterPro" id="IPR051329">
    <property type="entry name" value="NIR_SIR_4Fe-4S"/>
</dbReference>
<evidence type="ECO:0000313" key="16">
    <source>
        <dbReference type="Proteomes" id="UP000535890"/>
    </source>
</evidence>
<dbReference type="AlphaFoldDB" id="A0A7Y9E1J6"/>
<evidence type="ECO:0000256" key="1">
    <source>
        <dbReference type="ARBA" id="ARBA00003247"/>
    </source>
</evidence>
<evidence type="ECO:0000256" key="9">
    <source>
        <dbReference type="ARBA" id="ARBA00023014"/>
    </source>
</evidence>
<dbReference type="GO" id="GO:0020037">
    <property type="term" value="F:heme binding"/>
    <property type="evidence" value="ECO:0007669"/>
    <property type="project" value="InterPro"/>
</dbReference>
<dbReference type="GO" id="GO:0051539">
    <property type="term" value="F:4 iron, 4 sulfur cluster binding"/>
    <property type="evidence" value="ECO:0007669"/>
    <property type="project" value="UniProtKB-KW"/>
</dbReference>
<dbReference type="PANTHER" id="PTHR32439">
    <property type="entry name" value="FERREDOXIN--NITRITE REDUCTASE, CHLOROPLASTIC"/>
    <property type="match status" value="1"/>
</dbReference>
<keyword evidence="8" id="KW-0408">Iron</keyword>
<dbReference type="SMART" id="SM00862">
    <property type="entry name" value="Trans_reg_C"/>
    <property type="match status" value="1"/>
</dbReference>
<proteinExistence type="predicted"/>
<gene>
    <name evidence="15" type="ORF">BJ983_005551</name>
</gene>
<dbReference type="Gene3D" id="3.30.413.10">
    <property type="entry name" value="Sulfite Reductase Hemoprotein, domain 1"/>
    <property type="match status" value="2"/>
</dbReference>
<dbReference type="Pfam" id="PF21695">
    <property type="entry name" value="GlnR_1st"/>
    <property type="match status" value="1"/>
</dbReference>
<evidence type="ECO:0000259" key="14">
    <source>
        <dbReference type="PROSITE" id="PS51755"/>
    </source>
</evidence>
<keyword evidence="6" id="KW-0883">Thioether bond</keyword>
<dbReference type="GO" id="GO:0000160">
    <property type="term" value="P:phosphorelay signal transduction system"/>
    <property type="evidence" value="ECO:0007669"/>
    <property type="project" value="InterPro"/>
</dbReference>
<keyword evidence="5" id="KW-0479">Metal-binding</keyword>
<dbReference type="Pfam" id="PF01077">
    <property type="entry name" value="NIR_SIR"/>
    <property type="match status" value="2"/>
</dbReference>
<dbReference type="Pfam" id="PF00486">
    <property type="entry name" value="Trans_reg_C"/>
    <property type="match status" value="1"/>
</dbReference>
<keyword evidence="9" id="KW-0411">Iron-sulfur</keyword>
<feature type="DNA-binding region" description="OmpR/PhoB-type" evidence="12">
    <location>
        <begin position="133"/>
        <end position="230"/>
    </location>
</feature>
<dbReference type="PROSITE" id="PS51755">
    <property type="entry name" value="OMPR_PHOB"/>
    <property type="match status" value="1"/>
</dbReference>
<dbReference type="InterPro" id="IPR005117">
    <property type="entry name" value="NiRdtase/SiRdtase_haem-b_fer"/>
</dbReference>
<keyword evidence="4" id="KW-0349">Heme</keyword>
<dbReference type="SUPFAM" id="SSF46894">
    <property type="entry name" value="C-terminal effector domain of the bipartite response regulators"/>
    <property type="match status" value="1"/>
</dbReference>
<evidence type="ECO:0000256" key="12">
    <source>
        <dbReference type="PROSITE-ProRule" id="PRU01091"/>
    </source>
</evidence>
<comment type="catalytic activity">
    <reaction evidence="11">
        <text>hydrogen sulfide + 6 oxidized [2Fe-2S]-[ferredoxin] + 3 H2O = sulfite + 6 reduced [2Fe-2S]-[ferredoxin] + 7 H(+)</text>
        <dbReference type="Rhea" id="RHEA:23132"/>
        <dbReference type="Rhea" id="RHEA-COMP:10000"/>
        <dbReference type="Rhea" id="RHEA-COMP:10001"/>
        <dbReference type="ChEBI" id="CHEBI:15377"/>
        <dbReference type="ChEBI" id="CHEBI:15378"/>
        <dbReference type="ChEBI" id="CHEBI:17359"/>
        <dbReference type="ChEBI" id="CHEBI:29919"/>
        <dbReference type="ChEBI" id="CHEBI:33737"/>
        <dbReference type="ChEBI" id="CHEBI:33738"/>
        <dbReference type="EC" id="1.8.7.1"/>
    </reaction>
</comment>
<keyword evidence="16" id="KW-1185">Reference proteome</keyword>
<evidence type="ECO:0000256" key="8">
    <source>
        <dbReference type="ARBA" id="ARBA00023004"/>
    </source>
</evidence>
<dbReference type="GO" id="GO:0003677">
    <property type="term" value="F:DNA binding"/>
    <property type="evidence" value="ECO:0007669"/>
    <property type="project" value="UniProtKB-UniRule"/>
</dbReference>
<sequence>MHLLLLSGASTVDEVLPGLAMLPDHRVTPGALTAADALTSAVDVDAVLLDARTRPFAAAELAAAIDAVRPGLPVAVVVGPDAAFPVEQDVPVDTLLLPDASPGEVATRLRLLARPVPPVPRPRRDRRPTAPPPGALVVGDLVVDTVAYQASVGGRPLALARRELELLADLAARPGRPVTRAALLRRVWGPEYEGSARTVDVHVRALRRALGPTHREMVRTLHGVGYALVPTAGVAAAPAAPPARVAAPLRPDDALGAPSAPARPGGRDAPGDVVASKRAGLPLDLDAVADPARLGALERYSLKTLGACSEREDGSFLLRARTRGRVSADAAAALAALLRGRGSGPVHLTTRQQLELHGVPADRVVDTLDALHAAGLDTDATCGHTVRGVTSCPDAGVSAEEPFDCTPDAELLTDSLLRLGPGLNTRLPQRFTVSLGGCPGCRAQAKVSDVGLVSVLDGEGRPGYELWVGGGLGRSRPTLATRLTAFVPRDELLPAVHAVLAVFLAHGAFEQPNRARLKFLLARLGADRFTALVAEATAELRGRPWPAPAPLPEVHAPGVPSGPTPEHGWGDDVRPQRVPGLATVTVTVPLGRLSADALDVLAEVARELGDGMVRLSREQNVVLRDVPVGRVGELAVRVAAVGLAVHTHRPARDVRSCVGAPSCALAITPTRDLAGALWHLPVLRRNSRVSVSVSGCPASCARHQAADLGLAGNLVSVRGRRVPGYRVHLGGDLGRDRIGRVLGRVAQDQVTQLVDQVVRTWEDLRVGHETLADSVARTGLEPFVSGLRGLPGLSWEAGDDEGPDRPSPPITPVRTRS</sequence>
<evidence type="ECO:0000256" key="6">
    <source>
        <dbReference type="ARBA" id="ARBA00022784"/>
    </source>
</evidence>
<dbReference type="SUPFAM" id="SSF55124">
    <property type="entry name" value="Nitrite/Sulfite reductase N-terminal domain-like"/>
    <property type="match status" value="2"/>
</dbReference>
<evidence type="ECO:0000256" key="11">
    <source>
        <dbReference type="ARBA" id="ARBA00049518"/>
    </source>
</evidence>
<dbReference type="InterPro" id="IPR036136">
    <property type="entry name" value="Nit/Sulf_reduc_fer-like_dom_sf"/>
</dbReference>
<dbReference type="EC" id="1.8.7.1" evidence="2"/>